<feature type="transmembrane region" description="Helical" evidence="10">
    <location>
        <begin position="35"/>
        <end position="52"/>
    </location>
</feature>
<dbReference type="NCBIfam" id="TIGR01352">
    <property type="entry name" value="tonB_Cterm"/>
    <property type="match status" value="1"/>
</dbReference>
<evidence type="ECO:0000256" key="7">
    <source>
        <dbReference type="ARBA" id="ARBA00022927"/>
    </source>
</evidence>
<reference evidence="12 13" key="1">
    <citation type="submission" date="2019-08" db="EMBL/GenBank/DDBJ databases">
        <title>Genome of Luteibaculum oceani JCM 18817.</title>
        <authorList>
            <person name="Bowman J.P."/>
        </authorList>
    </citation>
    <scope>NUCLEOTIDE SEQUENCE [LARGE SCALE GENOMIC DNA]</scope>
    <source>
        <strain evidence="12 13">JCM 18817</strain>
    </source>
</reference>
<dbReference type="InterPro" id="IPR006260">
    <property type="entry name" value="TonB/TolA_C"/>
</dbReference>
<proteinExistence type="inferred from homology"/>
<dbReference type="Pfam" id="PF05569">
    <property type="entry name" value="Peptidase_M56"/>
    <property type="match status" value="1"/>
</dbReference>
<dbReference type="PROSITE" id="PS52015">
    <property type="entry name" value="TONB_CTD"/>
    <property type="match status" value="1"/>
</dbReference>
<dbReference type="InterPro" id="IPR008756">
    <property type="entry name" value="Peptidase_M56"/>
</dbReference>
<evidence type="ECO:0000313" key="12">
    <source>
        <dbReference type="EMBL" id="TXC78621.1"/>
    </source>
</evidence>
<keyword evidence="6 10" id="KW-0812">Transmembrane</keyword>
<dbReference type="OrthoDB" id="1522859at2"/>
<dbReference type="GO" id="GO:0015031">
    <property type="term" value="P:protein transport"/>
    <property type="evidence" value="ECO:0007669"/>
    <property type="project" value="UniProtKB-KW"/>
</dbReference>
<keyword evidence="3" id="KW-0813">Transport</keyword>
<comment type="similarity">
    <text evidence="2">Belongs to the TonB family.</text>
</comment>
<gene>
    <name evidence="12" type="ORF">FRX97_07855</name>
</gene>
<comment type="subcellular location">
    <subcellularLocation>
        <location evidence="1">Cell inner membrane</location>
        <topology evidence="1">Single-pass membrane protein</topology>
        <orientation evidence="1">Periplasmic side</orientation>
    </subcellularLocation>
</comment>
<dbReference type="InterPro" id="IPR051045">
    <property type="entry name" value="TonB-dependent_transducer"/>
</dbReference>
<feature type="transmembrane region" description="Helical" evidence="10">
    <location>
        <begin position="87"/>
        <end position="106"/>
    </location>
</feature>
<dbReference type="PANTHER" id="PTHR33446:SF2">
    <property type="entry name" value="PROTEIN TONB"/>
    <property type="match status" value="1"/>
</dbReference>
<keyword evidence="5" id="KW-0997">Cell inner membrane</keyword>
<evidence type="ECO:0000313" key="13">
    <source>
        <dbReference type="Proteomes" id="UP000321168"/>
    </source>
</evidence>
<feature type="transmembrane region" description="Helical" evidence="10">
    <location>
        <begin position="6"/>
        <end position="23"/>
    </location>
</feature>
<sequence>MNWINLIEIQGLIILFAAIYRFGLSQHGCFKFNRWYLLLTPFVAIGISLIEIKSNPQIAAINLAEFAVSQEITGLQNNIESQHFNPLFLYLPISLVILMVITFQLVKIYHKSTPISGYPIPTRLNTNLPGPFTIFTTLYTPTAQVNNEIIAHESVHIRDKHYVDLILLHIAALVFWINPASWLLIKFAKLNHEFLADQKVIRGEIDGVKYKESLLQQVLNTRVPMVSHGFLNLNELKTRIKMMNTKNHKKQAWKTLYWTIPAILLVVIACNQKPAIEESIPVLDIAEEMPKFEGGDQALFKFLSENIAYPKEAVKDSVQGVVFVSFVVDEKGQVTEPTILKGIHPRLDEEALNIIEKMPDWTPGKDKGAPVKVKYNLPIKFVLE</sequence>
<feature type="domain" description="TonB C-terminal" evidence="11">
    <location>
        <begin position="294"/>
        <end position="384"/>
    </location>
</feature>
<dbReference type="Pfam" id="PF03544">
    <property type="entry name" value="TonB_C"/>
    <property type="match status" value="1"/>
</dbReference>
<name>A0A5C6V1R2_9FLAO</name>
<evidence type="ECO:0000256" key="3">
    <source>
        <dbReference type="ARBA" id="ARBA00022448"/>
    </source>
</evidence>
<dbReference type="RefSeq" id="WP_147014648.1">
    <property type="nucleotide sequence ID" value="NZ_VORB01000006.1"/>
</dbReference>
<dbReference type="GO" id="GO:0031992">
    <property type="term" value="F:energy transducer activity"/>
    <property type="evidence" value="ECO:0007669"/>
    <property type="project" value="TreeGrafter"/>
</dbReference>
<dbReference type="AlphaFoldDB" id="A0A5C6V1R2"/>
<keyword evidence="8 10" id="KW-1133">Transmembrane helix</keyword>
<keyword evidence="4" id="KW-1003">Cell membrane</keyword>
<evidence type="ECO:0000256" key="10">
    <source>
        <dbReference type="SAM" id="Phobius"/>
    </source>
</evidence>
<dbReference type="GO" id="GO:0055085">
    <property type="term" value="P:transmembrane transport"/>
    <property type="evidence" value="ECO:0007669"/>
    <property type="project" value="InterPro"/>
</dbReference>
<keyword evidence="13" id="KW-1185">Reference proteome</keyword>
<dbReference type="SUPFAM" id="SSF74653">
    <property type="entry name" value="TolA/TonB C-terminal domain"/>
    <property type="match status" value="1"/>
</dbReference>
<keyword evidence="9 10" id="KW-0472">Membrane</keyword>
<protein>
    <submittedName>
        <fullName evidence="12">TonB family protein</fullName>
    </submittedName>
</protein>
<evidence type="ECO:0000256" key="5">
    <source>
        <dbReference type="ARBA" id="ARBA00022519"/>
    </source>
</evidence>
<keyword evidence="7" id="KW-0653">Protein transport</keyword>
<organism evidence="12 13">
    <name type="scientific">Luteibaculum oceani</name>
    <dbReference type="NCBI Taxonomy" id="1294296"/>
    <lineage>
        <taxon>Bacteria</taxon>
        <taxon>Pseudomonadati</taxon>
        <taxon>Bacteroidota</taxon>
        <taxon>Flavobacteriia</taxon>
        <taxon>Flavobacteriales</taxon>
        <taxon>Luteibaculaceae</taxon>
        <taxon>Luteibaculum</taxon>
    </lineage>
</organism>
<evidence type="ECO:0000256" key="1">
    <source>
        <dbReference type="ARBA" id="ARBA00004383"/>
    </source>
</evidence>
<feature type="transmembrane region" description="Helical" evidence="10">
    <location>
        <begin position="165"/>
        <end position="185"/>
    </location>
</feature>
<evidence type="ECO:0000256" key="2">
    <source>
        <dbReference type="ARBA" id="ARBA00006555"/>
    </source>
</evidence>
<dbReference type="Proteomes" id="UP000321168">
    <property type="component" value="Unassembled WGS sequence"/>
</dbReference>
<dbReference type="PANTHER" id="PTHR33446">
    <property type="entry name" value="PROTEIN TONB-RELATED"/>
    <property type="match status" value="1"/>
</dbReference>
<dbReference type="InterPro" id="IPR037682">
    <property type="entry name" value="TonB_C"/>
</dbReference>
<dbReference type="EMBL" id="VORB01000006">
    <property type="protein sequence ID" value="TXC78621.1"/>
    <property type="molecule type" value="Genomic_DNA"/>
</dbReference>
<evidence type="ECO:0000256" key="9">
    <source>
        <dbReference type="ARBA" id="ARBA00023136"/>
    </source>
</evidence>
<evidence type="ECO:0000259" key="11">
    <source>
        <dbReference type="PROSITE" id="PS52015"/>
    </source>
</evidence>
<dbReference type="Gene3D" id="3.30.1150.10">
    <property type="match status" value="1"/>
</dbReference>
<evidence type="ECO:0000256" key="4">
    <source>
        <dbReference type="ARBA" id="ARBA00022475"/>
    </source>
</evidence>
<accession>A0A5C6V1R2</accession>
<evidence type="ECO:0000256" key="8">
    <source>
        <dbReference type="ARBA" id="ARBA00022989"/>
    </source>
</evidence>
<dbReference type="GO" id="GO:0098797">
    <property type="term" value="C:plasma membrane protein complex"/>
    <property type="evidence" value="ECO:0007669"/>
    <property type="project" value="TreeGrafter"/>
</dbReference>
<evidence type="ECO:0000256" key="6">
    <source>
        <dbReference type="ARBA" id="ARBA00022692"/>
    </source>
</evidence>
<comment type="caution">
    <text evidence="12">The sequence shown here is derived from an EMBL/GenBank/DDBJ whole genome shotgun (WGS) entry which is preliminary data.</text>
</comment>